<feature type="region of interest" description="Disordered" evidence="1">
    <location>
        <begin position="191"/>
        <end position="214"/>
    </location>
</feature>
<evidence type="ECO:0000313" key="3">
    <source>
        <dbReference type="Proteomes" id="UP000028582"/>
    </source>
</evidence>
<dbReference type="AlphaFoldDB" id="A0A080ZJW1"/>
<protein>
    <submittedName>
        <fullName evidence="2">Uncharacterized protein</fullName>
    </submittedName>
</protein>
<accession>A0A080ZJW1</accession>
<organism evidence="2 3">
    <name type="scientific">Phytophthora nicotianae P1976</name>
    <dbReference type="NCBI Taxonomy" id="1317066"/>
    <lineage>
        <taxon>Eukaryota</taxon>
        <taxon>Sar</taxon>
        <taxon>Stramenopiles</taxon>
        <taxon>Oomycota</taxon>
        <taxon>Peronosporomycetes</taxon>
        <taxon>Peronosporales</taxon>
        <taxon>Peronosporaceae</taxon>
        <taxon>Phytophthora</taxon>
    </lineage>
</organism>
<sequence length="334" mass="38979">MSRDHRAKDRSERKHTRKSPSRKSSRRDNESSSRHKSKLPKGAKKITEEDYFLLQKEFRVWLAQTKCVVILSGPNFTVVVTLFVIRNKYVDDLSTDEAMDLFTDEFARKWNRGKLSKMFYEGLPDAVVEQTKRTRHQWGFVAKLGEKEKFELATAKDSVDVATKKKNLLTSDDKVKGPKKEDDTNWTKRRFKEDEDDREEHRKRQKLERKREREYRDVVMDELAPKATGREAQIDKRHQLADKLHGAARDREEARDGLDLSDDFLMGGRGGDEDLKRRMAQRDVARRRKQEEQQEKLAGLKAKESARMDKFLEDMGLAGPNANGGKRMTIAPRR</sequence>
<evidence type="ECO:0000256" key="1">
    <source>
        <dbReference type="SAM" id="MobiDB-lite"/>
    </source>
</evidence>
<feature type="region of interest" description="Disordered" evidence="1">
    <location>
        <begin position="1"/>
        <end position="42"/>
    </location>
</feature>
<proteinExistence type="predicted"/>
<dbReference type="OrthoDB" id="2139939at2759"/>
<dbReference type="PANTHER" id="PTHR34117:SF1">
    <property type="entry name" value="STYLE CELL-CYCLE INHIBITOR 1"/>
    <property type="match status" value="1"/>
</dbReference>
<feature type="compositionally biased region" description="Basic and acidic residues" evidence="1">
    <location>
        <begin position="270"/>
        <end position="295"/>
    </location>
</feature>
<dbReference type="InterPro" id="IPR044688">
    <property type="entry name" value="SCI-1-like"/>
</dbReference>
<dbReference type="Proteomes" id="UP000028582">
    <property type="component" value="Unassembled WGS sequence"/>
</dbReference>
<comment type="caution">
    <text evidence="2">The sequence shown here is derived from an EMBL/GenBank/DDBJ whole genome shotgun (WGS) entry which is preliminary data.</text>
</comment>
<evidence type="ECO:0000313" key="2">
    <source>
        <dbReference type="EMBL" id="ETO66922.1"/>
    </source>
</evidence>
<gene>
    <name evidence="2" type="ORF">F444_16016</name>
</gene>
<feature type="compositionally biased region" description="Basic and acidic residues" evidence="1">
    <location>
        <begin position="301"/>
        <end position="313"/>
    </location>
</feature>
<name>A0A080ZJW1_PHYNI</name>
<reference evidence="2 3" key="1">
    <citation type="submission" date="2013-11" db="EMBL/GenBank/DDBJ databases">
        <title>The Genome Sequence of Phytophthora parasitica P1976.</title>
        <authorList>
            <consortium name="The Broad Institute Genomics Platform"/>
            <person name="Russ C."/>
            <person name="Tyler B."/>
            <person name="Panabieres F."/>
            <person name="Shan W."/>
            <person name="Tripathy S."/>
            <person name="Grunwald N."/>
            <person name="Machado M."/>
            <person name="Johnson C.S."/>
            <person name="Walker B."/>
            <person name="Young S."/>
            <person name="Zeng Q."/>
            <person name="Gargeya S."/>
            <person name="Fitzgerald M."/>
            <person name="Haas B."/>
            <person name="Abouelleil A."/>
            <person name="Allen A.W."/>
            <person name="Alvarado L."/>
            <person name="Arachchi H.M."/>
            <person name="Berlin A.M."/>
            <person name="Chapman S.B."/>
            <person name="Gainer-Dewar J."/>
            <person name="Goldberg J."/>
            <person name="Griggs A."/>
            <person name="Gujja S."/>
            <person name="Hansen M."/>
            <person name="Howarth C."/>
            <person name="Imamovic A."/>
            <person name="Ireland A."/>
            <person name="Larimer J."/>
            <person name="McCowan C."/>
            <person name="Murphy C."/>
            <person name="Pearson M."/>
            <person name="Poon T.W."/>
            <person name="Priest M."/>
            <person name="Roberts A."/>
            <person name="Saif S."/>
            <person name="Shea T."/>
            <person name="Sisk P."/>
            <person name="Sykes S."/>
            <person name="Wortman J."/>
            <person name="Nusbaum C."/>
            <person name="Birren B."/>
        </authorList>
    </citation>
    <scope>NUCLEOTIDE SEQUENCE [LARGE SCALE GENOMIC DNA]</scope>
    <source>
        <strain evidence="2 3">P1976</strain>
    </source>
</reference>
<feature type="compositionally biased region" description="Basic and acidic residues" evidence="1">
    <location>
        <begin position="244"/>
        <end position="258"/>
    </location>
</feature>
<dbReference type="EMBL" id="ANJA01002953">
    <property type="protein sequence ID" value="ETO66922.1"/>
    <property type="molecule type" value="Genomic_DNA"/>
</dbReference>
<feature type="region of interest" description="Disordered" evidence="1">
    <location>
        <begin position="244"/>
        <end position="334"/>
    </location>
</feature>
<feature type="compositionally biased region" description="Basic residues" evidence="1">
    <location>
        <begin position="13"/>
        <end position="25"/>
    </location>
</feature>
<dbReference type="PANTHER" id="PTHR34117">
    <property type="entry name" value="STYLE CELL-CYCLE INHIBITOR 1"/>
    <property type="match status" value="1"/>
</dbReference>
<feature type="compositionally biased region" description="Basic and acidic residues" evidence="1">
    <location>
        <begin position="1"/>
        <end position="12"/>
    </location>
</feature>